<feature type="chain" id="PRO_5020879434" evidence="1">
    <location>
        <begin position="20"/>
        <end position="91"/>
    </location>
</feature>
<dbReference type="EMBL" id="SJTG01000001">
    <property type="protein sequence ID" value="TCI12827.1"/>
    <property type="molecule type" value="Genomic_DNA"/>
</dbReference>
<dbReference type="RefSeq" id="WP_131150393.1">
    <property type="nucleotide sequence ID" value="NZ_SJTG01000001.1"/>
</dbReference>
<evidence type="ECO:0000313" key="2">
    <source>
        <dbReference type="EMBL" id="TCI12827.1"/>
    </source>
</evidence>
<keyword evidence="3" id="KW-1185">Reference proteome</keyword>
<organism evidence="2 3">
    <name type="scientific">Dyella soli</name>
    <dbReference type="NCBI Taxonomy" id="522319"/>
    <lineage>
        <taxon>Bacteria</taxon>
        <taxon>Pseudomonadati</taxon>
        <taxon>Pseudomonadota</taxon>
        <taxon>Gammaproteobacteria</taxon>
        <taxon>Lysobacterales</taxon>
        <taxon>Rhodanobacteraceae</taxon>
        <taxon>Dyella</taxon>
    </lineage>
</organism>
<protein>
    <submittedName>
        <fullName evidence="2">Uncharacterized protein</fullName>
    </submittedName>
</protein>
<proteinExistence type="predicted"/>
<name>A0A4V2NMC4_9GAMM</name>
<comment type="caution">
    <text evidence="2">The sequence shown here is derived from an EMBL/GenBank/DDBJ whole genome shotgun (WGS) entry which is preliminary data.</text>
</comment>
<keyword evidence="1" id="KW-0732">Signal</keyword>
<gene>
    <name evidence="2" type="ORF">EZM97_05730</name>
</gene>
<dbReference type="Proteomes" id="UP000291822">
    <property type="component" value="Unassembled WGS sequence"/>
</dbReference>
<sequence>MRNLAIALGLSLCALPWTAHGKESAAVPVSLTIRESCLIERPAPAVSPKERPDVSCLHHAAAQIRFVSRGLPVDEPSAPDEPSVDYWLVEF</sequence>
<reference evidence="2 3" key="1">
    <citation type="submission" date="2019-02" db="EMBL/GenBank/DDBJ databases">
        <title>Dyella amyloliquefaciens sp. nov., isolated from forest soil.</title>
        <authorList>
            <person name="Gao Z.-H."/>
            <person name="Qiu L.-H."/>
        </authorList>
    </citation>
    <scope>NUCLEOTIDE SEQUENCE [LARGE SCALE GENOMIC DNA]</scope>
    <source>
        <strain evidence="2 3">KACC 12747</strain>
    </source>
</reference>
<evidence type="ECO:0000256" key="1">
    <source>
        <dbReference type="SAM" id="SignalP"/>
    </source>
</evidence>
<feature type="signal peptide" evidence="1">
    <location>
        <begin position="1"/>
        <end position="19"/>
    </location>
</feature>
<dbReference type="AlphaFoldDB" id="A0A4V2NMC4"/>
<accession>A0A4V2NMC4</accession>
<evidence type="ECO:0000313" key="3">
    <source>
        <dbReference type="Proteomes" id="UP000291822"/>
    </source>
</evidence>